<keyword evidence="2" id="KW-1185">Reference proteome</keyword>
<dbReference type="GeneID" id="36396651"/>
<organism evidence="1 2">
    <name type="scientific">Plasmopara halstedii</name>
    <name type="common">Downy mildew of sunflower</name>
    <dbReference type="NCBI Taxonomy" id="4781"/>
    <lineage>
        <taxon>Eukaryota</taxon>
        <taxon>Sar</taxon>
        <taxon>Stramenopiles</taxon>
        <taxon>Oomycota</taxon>
        <taxon>Peronosporomycetes</taxon>
        <taxon>Peronosporales</taxon>
        <taxon>Peronosporaceae</taxon>
        <taxon>Plasmopara</taxon>
    </lineage>
</organism>
<dbReference type="RefSeq" id="XP_024581659.1">
    <property type="nucleotide sequence ID" value="XM_024716019.1"/>
</dbReference>
<dbReference type="AlphaFoldDB" id="A0A0P1AX39"/>
<protein>
    <submittedName>
        <fullName evidence="1">Uncharacterized protein</fullName>
    </submittedName>
</protein>
<proteinExistence type="predicted"/>
<dbReference type="Proteomes" id="UP000054928">
    <property type="component" value="Unassembled WGS sequence"/>
</dbReference>
<evidence type="ECO:0000313" key="2">
    <source>
        <dbReference type="Proteomes" id="UP000054928"/>
    </source>
</evidence>
<name>A0A0P1AX39_PLAHL</name>
<sequence>MRWRELLVFGEASRHIECGDESSSFKVASLALCAWKLSDPAASVVFKMREKKLFGPANTMKYCITWVHTSMPYMIWYLTR</sequence>
<dbReference type="EMBL" id="CCYD01001572">
    <property type="protein sequence ID" value="CEG45290.1"/>
    <property type="molecule type" value="Genomic_DNA"/>
</dbReference>
<evidence type="ECO:0000313" key="1">
    <source>
        <dbReference type="EMBL" id="CEG45290.1"/>
    </source>
</evidence>
<reference evidence="2" key="1">
    <citation type="submission" date="2014-09" db="EMBL/GenBank/DDBJ databases">
        <authorList>
            <person name="Sharma Rahul"/>
            <person name="Thines Marco"/>
        </authorList>
    </citation>
    <scope>NUCLEOTIDE SEQUENCE [LARGE SCALE GENOMIC DNA]</scope>
</reference>
<accession>A0A0P1AX39</accession>